<dbReference type="EMBL" id="BTRK01000001">
    <property type="protein sequence ID" value="GMR33697.1"/>
    <property type="molecule type" value="Genomic_DNA"/>
</dbReference>
<feature type="non-terminal residue" evidence="7">
    <location>
        <position position="198"/>
    </location>
</feature>
<name>A0AAN4Z348_9BILA</name>
<proteinExistence type="inferred from homology"/>
<keyword evidence="5 6" id="KW-0472">Membrane</keyword>
<comment type="subcellular location">
    <subcellularLocation>
        <location evidence="1">Membrane</location>
        <topology evidence="1">Multi-pass membrane protein</topology>
    </subcellularLocation>
</comment>
<sequence length="198" mass="21909">GVQEYMYSATCFLLSMSFAYRLFSLEMRVGKKKLEEIVSTPVVIAIIVLIVLINSPLVPLYIHSTARVDPLTNEYRIAKGLTDDQPIGIVQLLELFTAGVVVASVLSSLLPFLSSVLMRKMTIRKLEQLSGTMSVASKAQHDMLVQVSFLTYKALNLQLLVSACFLLGCTLFFTNLIAIYLFPGFPETTAIVVPVRNL</sequence>
<protein>
    <recommendedName>
        <fullName evidence="9">G protein-coupled receptor</fullName>
    </recommendedName>
</protein>
<dbReference type="InterPro" id="IPR019421">
    <property type="entry name" value="7TM_GPCR_serpentine_rcpt_Srd"/>
</dbReference>
<keyword evidence="8" id="KW-1185">Reference proteome</keyword>
<keyword evidence="4 6" id="KW-1133">Transmembrane helix</keyword>
<organism evidence="7 8">
    <name type="scientific">Pristionchus mayeri</name>
    <dbReference type="NCBI Taxonomy" id="1317129"/>
    <lineage>
        <taxon>Eukaryota</taxon>
        <taxon>Metazoa</taxon>
        <taxon>Ecdysozoa</taxon>
        <taxon>Nematoda</taxon>
        <taxon>Chromadorea</taxon>
        <taxon>Rhabditida</taxon>
        <taxon>Rhabditina</taxon>
        <taxon>Diplogasteromorpha</taxon>
        <taxon>Diplogasteroidea</taxon>
        <taxon>Neodiplogasteridae</taxon>
        <taxon>Pristionchus</taxon>
    </lineage>
</organism>
<comment type="caution">
    <text evidence="7">The sequence shown here is derived from an EMBL/GenBank/DDBJ whole genome shotgun (WGS) entry which is preliminary data.</text>
</comment>
<evidence type="ECO:0000313" key="8">
    <source>
        <dbReference type="Proteomes" id="UP001328107"/>
    </source>
</evidence>
<accession>A0AAN4Z348</accession>
<dbReference type="InterPro" id="IPR050920">
    <property type="entry name" value="Nematode_rcpt-like_delta"/>
</dbReference>
<feature type="non-terminal residue" evidence="7">
    <location>
        <position position="1"/>
    </location>
</feature>
<feature type="transmembrane region" description="Helical" evidence="6">
    <location>
        <begin position="6"/>
        <end position="25"/>
    </location>
</feature>
<evidence type="ECO:0000256" key="1">
    <source>
        <dbReference type="ARBA" id="ARBA00004141"/>
    </source>
</evidence>
<dbReference type="PANTHER" id="PTHR22945">
    <property type="entry name" value="SERPENTINE RECEPTOR, CLASS D DELTA"/>
    <property type="match status" value="1"/>
</dbReference>
<evidence type="ECO:0000256" key="4">
    <source>
        <dbReference type="ARBA" id="ARBA00022989"/>
    </source>
</evidence>
<dbReference type="Proteomes" id="UP001328107">
    <property type="component" value="Unassembled WGS sequence"/>
</dbReference>
<evidence type="ECO:0000256" key="2">
    <source>
        <dbReference type="ARBA" id="ARBA00009166"/>
    </source>
</evidence>
<dbReference type="AlphaFoldDB" id="A0AAN4Z348"/>
<evidence type="ECO:0000256" key="5">
    <source>
        <dbReference type="ARBA" id="ARBA00023136"/>
    </source>
</evidence>
<gene>
    <name evidence="7" type="ORF">PMAYCL1PPCAC_03892</name>
</gene>
<evidence type="ECO:0000256" key="6">
    <source>
        <dbReference type="SAM" id="Phobius"/>
    </source>
</evidence>
<dbReference type="PANTHER" id="PTHR22945:SF40">
    <property type="entry name" value="SERPENTINE RECEPTOR, CLASS D (DELTA)-RELATED"/>
    <property type="match status" value="1"/>
</dbReference>
<feature type="transmembrane region" description="Helical" evidence="6">
    <location>
        <begin position="37"/>
        <end position="62"/>
    </location>
</feature>
<evidence type="ECO:0000256" key="3">
    <source>
        <dbReference type="ARBA" id="ARBA00022692"/>
    </source>
</evidence>
<evidence type="ECO:0000313" key="7">
    <source>
        <dbReference type="EMBL" id="GMR33697.1"/>
    </source>
</evidence>
<dbReference type="GO" id="GO:0016020">
    <property type="term" value="C:membrane"/>
    <property type="evidence" value="ECO:0007669"/>
    <property type="project" value="UniProtKB-SubCell"/>
</dbReference>
<keyword evidence="3 6" id="KW-0812">Transmembrane</keyword>
<comment type="similarity">
    <text evidence="2">Belongs to the nematode receptor-like protein srd family.</text>
</comment>
<dbReference type="Pfam" id="PF10317">
    <property type="entry name" value="7TM_GPCR_Srd"/>
    <property type="match status" value="1"/>
</dbReference>
<reference evidence="8" key="1">
    <citation type="submission" date="2022-10" db="EMBL/GenBank/DDBJ databases">
        <title>Genome assembly of Pristionchus species.</title>
        <authorList>
            <person name="Yoshida K."/>
            <person name="Sommer R.J."/>
        </authorList>
    </citation>
    <scope>NUCLEOTIDE SEQUENCE [LARGE SCALE GENOMIC DNA]</scope>
    <source>
        <strain evidence="8">RS5460</strain>
    </source>
</reference>
<feature type="transmembrane region" description="Helical" evidence="6">
    <location>
        <begin position="95"/>
        <end position="118"/>
    </location>
</feature>
<evidence type="ECO:0008006" key="9">
    <source>
        <dbReference type="Google" id="ProtNLM"/>
    </source>
</evidence>
<feature type="transmembrane region" description="Helical" evidence="6">
    <location>
        <begin position="159"/>
        <end position="182"/>
    </location>
</feature>